<comment type="caution">
    <text evidence="6">The sequence shown here is derived from an EMBL/GenBank/DDBJ whole genome shotgun (WGS) entry which is preliminary data.</text>
</comment>
<dbReference type="Gene3D" id="1.10.10.10">
    <property type="entry name" value="Winged helix-like DNA-binding domain superfamily/Winged helix DNA-binding domain"/>
    <property type="match status" value="1"/>
</dbReference>
<feature type="domain" description="RNA polymerase sigma factor 70 region 4 type 2" evidence="5">
    <location>
        <begin position="104"/>
        <end position="154"/>
    </location>
</feature>
<evidence type="ECO:0000313" key="6">
    <source>
        <dbReference type="EMBL" id="HIU28718.1"/>
    </source>
</evidence>
<dbReference type="Gene3D" id="1.10.1740.10">
    <property type="match status" value="1"/>
</dbReference>
<dbReference type="InterPro" id="IPR036388">
    <property type="entry name" value="WH-like_DNA-bd_sf"/>
</dbReference>
<reference evidence="6" key="2">
    <citation type="journal article" date="2021" name="PeerJ">
        <title>Extensive microbial diversity within the chicken gut microbiome revealed by metagenomics and culture.</title>
        <authorList>
            <person name="Gilroy R."/>
            <person name="Ravi A."/>
            <person name="Getino M."/>
            <person name="Pursley I."/>
            <person name="Horton D.L."/>
            <person name="Alikhan N.F."/>
            <person name="Baker D."/>
            <person name="Gharbi K."/>
            <person name="Hall N."/>
            <person name="Watson M."/>
            <person name="Adriaenssens E.M."/>
            <person name="Foster-Nyarko E."/>
            <person name="Jarju S."/>
            <person name="Secka A."/>
            <person name="Antonio M."/>
            <person name="Oren A."/>
            <person name="Chaudhuri R.R."/>
            <person name="La Ragione R."/>
            <person name="Hildebrand F."/>
            <person name="Pallen M.J."/>
        </authorList>
    </citation>
    <scope>NUCLEOTIDE SEQUENCE</scope>
    <source>
        <strain evidence="6">CHK195-4489</strain>
    </source>
</reference>
<comment type="similarity">
    <text evidence="1">Belongs to the sigma-70 factor family. ECF subfamily.</text>
</comment>
<keyword evidence="3" id="KW-0731">Sigma factor</keyword>
<evidence type="ECO:0000313" key="7">
    <source>
        <dbReference type="Proteomes" id="UP000824089"/>
    </source>
</evidence>
<protein>
    <submittedName>
        <fullName evidence="6">Sigma-70 family RNA polymerase sigma factor</fullName>
    </submittedName>
</protein>
<dbReference type="Proteomes" id="UP000824089">
    <property type="component" value="Unassembled WGS sequence"/>
</dbReference>
<dbReference type="InterPro" id="IPR013325">
    <property type="entry name" value="RNA_pol_sigma_r2"/>
</dbReference>
<organism evidence="6 7">
    <name type="scientific">Candidatus Egerieisoma faecipullorum</name>
    <dbReference type="NCBI Taxonomy" id="2840963"/>
    <lineage>
        <taxon>Bacteria</taxon>
        <taxon>Bacillati</taxon>
        <taxon>Bacillota</taxon>
        <taxon>Clostridia</taxon>
        <taxon>Eubacteriales</taxon>
        <taxon>Clostridiaceae</taxon>
        <taxon>Clostridiaceae incertae sedis</taxon>
        <taxon>Candidatus Egerieisoma</taxon>
    </lineage>
</organism>
<dbReference type="EMBL" id="DVMM01000005">
    <property type="protein sequence ID" value="HIU28718.1"/>
    <property type="molecule type" value="Genomic_DNA"/>
</dbReference>
<dbReference type="AlphaFoldDB" id="A0A9D1LA02"/>
<dbReference type="InterPro" id="IPR014284">
    <property type="entry name" value="RNA_pol_sigma-70_dom"/>
</dbReference>
<dbReference type="SUPFAM" id="SSF88946">
    <property type="entry name" value="Sigma2 domain of RNA polymerase sigma factors"/>
    <property type="match status" value="1"/>
</dbReference>
<evidence type="ECO:0000256" key="3">
    <source>
        <dbReference type="ARBA" id="ARBA00023082"/>
    </source>
</evidence>
<dbReference type="GO" id="GO:0016987">
    <property type="term" value="F:sigma factor activity"/>
    <property type="evidence" value="ECO:0007669"/>
    <property type="project" value="UniProtKB-KW"/>
</dbReference>
<name>A0A9D1LA02_9CLOT</name>
<dbReference type="NCBIfam" id="TIGR02937">
    <property type="entry name" value="sigma70-ECF"/>
    <property type="match status" value="1"/>
</dbReference>
<evidence type="ECO:0000256" key="2">
    <source>
        <dbReference type="ARBA" id="ARBA00023015"/>
    </source>
</evidence>
<dbReference type="InterPro" id="IPR013249">
    <property type="entry name" value="RNA_pol_sigma70_r4_t2"/>
</dbReference>
<keyword evidence="2" id="KW-0805">Transcription regulation</keyword>
<sequence length="549" mass="63230">MDKQKADQIITEYLKKIYGFAIKKSYSYDEAEELCAEIVCEVYLSLRKADEIISMERYIWRISNYVYSKYVSSRKKHEGISIDGMQIPYWENDAFEESEEELSRLRREIAFLKEKRRQIVYRFYYEDKSISVIAKEMEIPEGTVKWHLNKARIELKEGLLMERKIGKLGLSPMNATGFGHSGSPGRNGGPEFYLRDRQNLNIVYSVYYSPKTKEEIAEELAITPVYLEEKINFLEENGFLVKTAGNRYTTYVRFDSGRYSLELQENRLKLQLRIAEILAEEYVPLVREAVKEVKNVYLPDGNRELLEAAAVFYGVSNRCGIPISKDLSKYIIKTTDGGEYIAWVNLIQKQSDAAYRPTLHLPSYWACGDMTRGSEKYPSVFSWSVDTRYSSRAGGWENNLTSDYEYLYEFVTGAIQENAANDEKFKRLKERAFLTADNRVNIMMVLGNADDFFAKIPACSSKLKDAFAEQALEIAMIEAKDFPPQMQDLIISTGVSSFIGRTVALMVMDFLYEKGTFQPLTENEKITSNLIMFSDVLPSKEQTDHSNSV</sequence>
<keyword evidence="4" id="KW-0804">Transcription</keyword>
<dbReference type="SUPFAM" id="SSF88659">
    <property type="entry name" value="Sigma3 and sigma4 domains of RNA polymerase sigma factors"/>
    <property type="match status" value="1"/>
</dbReference>
<reference evidence="6" key="1">
    <citation type="submission" date="2020-10" db="EMBL/GenBank/DDBJ databases">
        <authorList>
            <person name="Gilroy R."/>
        </authorList>
    </citation>
    <scope>NUCLEOTIDE SEQUENCE</scope>
    <source>
        <strain evidence="6">CHK195-4489</strain>
    </source>
</reference>
<dbReference type="PANTHER" id="PTHR43133">
    <property type="entry name" value="RNA POLYMERASE ECF-TYPE SIGMA FACTO"/>
    <property type="match status" value="1"/>
</dbReference>
<dbReference type="InterPro" id="IPR013324">
    <property type="entry name" value="RNA_pol_sigma_r3/r4-like"/>
</dbReference>
<evidence type="ECO:0000256" key="1">
    <source>
        <dbReference type="ARBA" id="ARBA00010641"/>
    </source>
</evidence>
<evidence type="ECO:0000256" key="4">
    <source>
        <dbReference type="ARBA" id="ARBA00023163"/>
    </source>
</evidence>
<dbReference type="GO" id="GO:0006352">
    <property type="term" value="P:DNA-templated transcription initiation"/>
    <property type="evidence" value="ECO:0007669"/>
    <property type="project" value="InterPro"/>
</dbReference>
<accession>A0A9D1LA02</accession>
<dbReference type="PANTHER" id="PTHR43133:SF51">
    <property type="entry name" value="RNA POLYMERASE SIGMA FACTOR"/>
    <property type="match status" value="1"/>
</dbReference>
<evidence type="ECO:0000259" key="5">
    <source>
        <dbReference type="Pfam" id="PF08281"/>
    </source>
</evidence>
<dbReference type="Pfam" id="PF08281">
    <property type="entry name" value="Sigma70_r4_2"/>
    <property type="match status" value="1"/>
</dbReference>
<dbReference type="InterPro" id="IPR039425">
    <property type="entry name" value="RNA_pol_sigma-70-like"/>
</dbReference>
<gene>
    <name evidence="6" type="ORF">IAD50_00295</name>
</gene>
<proteinExistence type="inferred from homology"/>
<dbReference type="GO" id="GO:0003677">
    <property type="term" value="F:DNA binding"/>
    <property type="evidence" value="ECO:0007669"/>
    <property type="project" value="InterPro"/>
</dbReference>